<protein>
    <submittedName>
        <fullName evidence="1">Uncharacterized protein</fullName>
    </submittedName>
</protein>
<evidence type="ECO:0000313" key="1">
    <source>
        <dbReference type="EMBL" id="DAD19090.1"/>
    </source>
</evidence>
<comment type="caution">
    <text evidence="1">The sequence shown here is derived from an EMBL/GenBank/DDBJ whole genome shotgun (WGS) entry which is preliminary data.</text>
</comment>
<organism evidence="1 2">
    <name type="scientific">Nelumbo nucifera</name>
    <name type="common">Sacred lotus</name>
    <dbReference type="NCBI Taxonomy" id="4432"/>
    <lineage>
        <taxon>Eukaryota</taxon>
        <taxon>Viridiplantae</taxon>
        <taxon>Streptophyta</taxon>
        <taxon>Embryophyta</taxon>
        <taxon>Tracheophyta</taxon>
        <taxon>Spermatophyta</taxon>
        <taxon>Magnoliopsida</taxon>
        <taxon>Proteales</taxon>
        <taxon>Nelumbonaceae</taxon>
        <taxon>Nelumbo</taxon>
    </lineage>
</organism>
<name>A0A822XFD6_NELNU</name>
<evidence type="ECO:0000313" key="2">
    <source>
        <dbReference type="Proteomes" id="UP000607653"/>
    </source>
</evidence>
<reference evidence="1 2" key="1">
    <citation type="journal article" date="2020" name="Mol. Biol. Evol.">
        <title>Distinct Expression and Methylation Patterns for Genes with Different Fates following a Single Whole-Genome Duplication in Flowering Plants.</title>
        <authorList>
            <person name="Shi T."/>
            <person name="Rahmani R.S."/>
            <person name="Gugger P.F."/>
            <person name="Wang M."/>
            <person name="Li H."/>
            <person name="Zhang Y."/>
            <person name="Li Z."/>
            <person name="Wang Q."/>
            <person name="Van de Peer Y."/>
            <person name="Marchal K."/>
            <person name="Chen J."/>
        </authorList>
    </citation>
    <scope>NUCLEOTIDE SEQUENCE [LARGE SCALE GENOMIC DNA]</scope>
    <source>
        <tissue evidence="1">Leaf</tissue>
    </source>
</reference>
<dbReference type="EMBL" id="DUZY01000001">
    <property type="protein sequence ID" value="DAD19090.1"/>
    <property type="molecule type" value="Genomic_DNA"/>
</dbReference>
<sequence>MKRTLKALVMSIVKFVQFEAESLAFSEGSVNGQMAVVRDFGRLRSSRKNFWSSSFLKKFVVDVAHSFLRKNCRRTAMALNTPCITLIEVSMIHVDAKSNSGGPE</sequence>
<gene>
    <name evidence="1" type="ORF">HUJ06_020553</name>
</gene>
<dbReference type="Proteomes" id="UP000607653">
    <property type="component" value="Unassembled WGS sequence"/>
</dbReference>
<proteinExistence type="predicted"/>
<dbReference type="AlphaFoldDB" id="A0A822XFD6"/>
<accession>A0A822XFD6</accession>
<keyword evidence="2" id="KW-1185">Reference proteome</keyword>